<dbReference type="AlphaFoldDB" id="A0A445ILL6"/>
<dbReference type="Pfam" id="PF14223">
    <property type="entry name" value="Retrotran_gag_2"/>
    <property type="match status" value="1"/>
</dbReference>
<evidence type="ECO:0000313" key="2">
    <source>
        <dbReference type="EMBL" id="RZB86966.1"/>
    </source>
</evidence>
<proteinExistence type="predicted"/>
<dbReference type="Proteomes" id="UP000289340">
    <property type="component" value="Chromosome 10"/>
</dbReference>
<reference evidence="2 3" key="1">
    <citation type="submission" date="2018-09" db="EMBL/GenBank/DDBJ databases">
        <title>A high-quality reference genome of wild soybean provides a powerful tool to mine soybean genomes.</title>
        <authorList>
            <person name="Xie M."/>
            <person name="Chung C.Y.L."/>
            <person name="Li M.-W."/>
            <person name="Wong F.-L."/>
            <person name="Chan T.-F."/>
            <person name="Lam H.-M."/>
        </authorList>
    </citation>
    <scope>NUCLEOTIDE SEQUENCE [LARGE SCALE GENOMIC DNA]</scope>
    <source>
        <strain evidence="3">cv. W05</strain>
        <tissue evidence="2">Hypocotyl of etiolated seedlings</tissue>
    </source>
</reference>
<gene>
    <name evidence="2" type="ORF">D0Y65_026893</name>
</gene>
<accession>A0A445ILL6</accession>
<protein>
    <submittedName>
        <fullName evidence="2">Retrovirus-related Pol polyprotein from transposon TNT 1-94</fullName>
    </submittedName>
</protein>
<evidence type="ECO:0000256" key="1">
    <source>
        <dbReference type="SAM" id="MobiDB-lite"/>
    </source>
</evidence>
<sequence length="279" mass="32500">MDASEPYTGAMRDTMHKPRANLGADRKFSPETINSDGTRREIMVIHSPCRLETIDSDGTWRQIMVIRSPLPSRDNRVRWHAETNYGHPHPLPSKDNSSPMACGDHHGHLHHLPSRDNQELPYFLTGQHHKNGCCPQVLEAYWWVKDLLTQKGLLKTLLESKPNNMEALDWEELKERVAANIRLCLTDEFLYHVMELKSLGKVWKKLENQYMSISLMNKLYLKQKLYGLKMKKGLDLQQHINAFNQIINNLTSLDVKIEDKHKTCGRLRWRTRRAKRSST</sequence>
<comment type="caution">
    <text evidence="2">The sequence shown here is derived from an EMBL/GenBank/DDBJ whole genome shotgun (WGS) entry which is preliminary data.</text>
</comment>
<evidence type="ECO:0000313" key="3">
    <source>
        <dbReference type="Proteomes" id="UP000289340"/>
    </source>
</evidence>
<feature type="region of interest" description="Disordered" evidence="1">
    <location>
        <begin position="86"/>
        <end position="110"/>
    </location>
</feature>
<keyword evidence="3" id="KW-1185">Reference proteome</keyword>
<name>A0A445ILL6_GLYSO</name>
<dbReference type="EMBL" id="QZWG01000010">
    <property type="protein sequence ID" value="RZB86966.1"/>
    <property type="molecule type" value="Genomic_DNA"/>
</dbReference>
<feature type="region of interest" description="Disordered" evidence="1">
    <location>
        <begin position="1"/>
        <end position="34"/>
    </location>
</feature>
<organism evidence="2 3">
    <name type="scientific">Glycine soja</name>
    <name type="common">Wild soybean</name>
    <dbReference type="NCBI Taxonomy" id="3848"/>
    <lineage>
        <taxon>Eukaryota</taxon>
        <taxon>Viridiplantae</taxon>
        <taxon>Streptophyta</taxon>
        <taxon>Embryophyta</taxon>
        <taxon>Tracheophyta</taxon>
        <taxon>Spermatophyta</taxon>
        <taxon>Magnoliopsida</taxon>
        <taxon>eudicotyledons</taxon>
        <taxon>Gunneridae</taxon>
        <taxon>Pentapetalae</taxon>
        <taxon>rosids</taxon>
        <taxon>fabids</taxon>
        <taxon>Fabales</taxon>
        <taxon>Fabaceae</taxon>
        <taxon>Papilionoideae</taxon>
        <taxon>50 kb inversion clade</taxon>
        <taxon>NPAAA clade</taxon>
        <taxon>indigoferoid/millettioid clade</taxon>
        <taxon>Phaseoleae</taxon>
        <taxon>Glycine</taxon>
        <taxon>Glycine subgen. Soja</taxon>
    </lineage>
</organism>